<dbReference type="Pfam" id="PF13229">
    <property type="entry name" value="Beta_helix"/>
    <property type="match status" value="1"/>
</dbReference>
<dbReference type="Pfam" id="PF09479">
    <property type="entry name" value="Flg_new"/>
    <property type="match status" value="1"/>
</dbReference>
<dbReference type="InterPro" id="IPR012334">
    <property type="entry name" value="Pectin_lyas_fold"/>
</dbReference>
<dbReference type="SMART" id="SM00710">
    <property type="entry name" value="PbH1"/>
    <property type="match status" value="5"/>
</dbReference>
<dbReference type="RefSeq" id="WP_138003784.1">
    <property type="nucleotide sequence ID" value="NZ_QGQD01000092.1"/>
</dbReference>
<dbReference type="InterPro" id="IPR013378">
    <property type="entry name" value="InlB-like_B-rpt"/>
</dbReference>
<comment type="caution">
    <text evidence="5">The sequence shown here is derived from an EMBL/GenBank/DDBJ whole genome shotgun (WGS) entry which is preliminary data.</text>
</comment>
<dbReference type="Gene3D" id="2.60.40.1080">
    <property type="match status" value="1"/>
</dbReference>
<dbReference type="InterPro" id="IPR039448">
    <property type="entry name" value="Beta_helix"/>
</dbReference>
<evidence type="ECO:0000313" key="6">
    <source>
        <dbReference type="Proteomes" id="UP000306509"/>
    </source>
</evidence>
<dbReference type="InterPro" id="IPR026876">
    <property type="entry name" value="Fn3_assoc_repeat"/>
</dbReference>
<dbReference type="NCBIfam" id="TIGR02543">
    <property type="entry name" value="List_Bact_rpt"/>
    <property type="match status" value="1"/>
</dbReference>
<protein>
    <submittedName>
        <fullName evidence="5">Kappa-carrageenase</fullName>
        <ecNumber evidence="5">3.2.1.83</ecNumber>
    </submittedName>
</protein>
<feature type="chain" id="PRO_5039531921" evidence="3">
    <location>
        <begin position="25"/>
        <end position="1632"/>
    </location>
</feature>
<dbReference type="InterPro" id="IPR006626">
    <property type="entry name" value="PbH1"/>
</dbReference>
<dbReference type="SUPFAM" id="SSF51126">
    <property type="entry name" value="Pectin lyase-like"/>
    <property type="match status" value="1"/>
</dbReference>
<dbReference type="InterPro" id="IPR011050">
    <property type="entry name" value="Pectin_lyase_fold/virulence"/>
</dbReference>
<evidence type="ECO:0000256" key="2">
    <source>
        <dbReference type="SAM" id="MobiDB-lite"/>
    </source>
</evidence>
<feature type="signal peptide" evidence="3">
    <location>
        <begin position="1"/>
        <end position="24"/>
    </location>
</feature>
<feature type="compositionally biased region" description="Acidic residues" evidence="2">
    <location>
        <begin position="982"/>
        <end position="991"/>
    </location>
</feature>
<evidence type="ECO:0000313" key="5">
    <source>
        <dbReference type="EMBL" id="TLC98571.1"/>
    </source>
</evidence>
<dbReference type="GO" id="GO:0033918">
    <property type="term" value="F:kappa-carrageenase activity"/>
    <property type="evidence" value="ECO:0007669"/>
    <property type="project" value="UniProtKB-EC"/>
</dbReference>
<dbReference type="GO" id="GO:0030313">
    <property type="term" value="C:cell envelope"/>
    <property type="evidence" value="ECO:0007669"/>
    <property type="project" value="UniProtKB-SubCell"/>
</dbReference>
<feature type="region of interest" description="Disordered" evidence="2">
    <location>
        <begin position="982"/>
        <end position="1003"/>
    </location>
</feature>
<dbReference type="InterPro" id="IPR011081">
    <property type="entry name" value="Big_4"/>
</dbReference>
<dbReference type="EC" id="3.2.1.83" evidence="5"/>
<dbReference type="Pfam" id="PF13287">
    <property type="entry name" value="Fn3_assoc"/>
    <property type="match status" value="1"/>
</dbReference>
<dbReference type="InterPro" id="IPR010496">
    <property type="entry name" value="AL/BT2_dom"/>
</dbReference>
<dbReference type="InterPro" id="IPR042229">
    <property type="entry name" value="Listeria/Bacterioides_rpt_sf"/>
</dbReference>
<dbReference type="SMART" id="SM00635">
    <property type="entry name" value="BID_2"/>
    <property type="match status" value="1"/>
</dbReference>
<dbReference type="EMBL" id="QGQD01000092">
    <property type="protein sequence ID" value="TLC98571.1"/>
    <property type="molecule type" value="Genomic_DNA"/>
</dbReference>
<keyword evidence="6" id="KW-1185">Reference proteome</keyword>
<dbReference type="PANTHER" id="PTHR36453">
    <property type="entry name" value="SECRETED PROTEIN-RELATED"/>
    <property type="match status" value="1"/>
</dbReference>
<dbReference type="Pfam" id="PF02368">
    <property type="entry name" value="Big_2"/>
    <property type="match status" value="1"/>
</dbReference>
<keyword evidence="5" id="KW-0326">Glycosidase</keyword>
<dbReference type="Proteomes" id="UP000306509">
    <property type="component" value="Unassembled WGS sequence"/>
</dbReference>
<feature type="compositionally biased region" description="Polar residues" evidence="2">
    <location>
        <begin position="994"/>
        <end position="1003"/>
    </location>
</feature>
<keyword evidence="5" id="KW-0378">Hydrolase</keyword>
<organism evidence="5 6">
    <name type="scientific">Robinsoniella peoriensis</name>
    <dbReference type="NCBI Taxonomy" id="180332"/>
    <lineage>
        <taxon>Bacteria</taxon>
        <taxon>Bacillati</taxon>
        <taxon>Bacillota</taxon>
        <taxon>Clostridia</taxon>
        <taxon>Lachnospirales</taxon>
        <taxon>Lachnospiraceae</taxon>
        <taxon>Robinsoniella</taxon>
    </lineage>
</organism>
<dbReference type="InterPro" id="IPR013783">
    <property type="entry name" value="Ig-like_fold"/>
</dbReference>
<dbReference type="InterPro" id="IPR003343">
    <property type="entry name" value="Big_2"/>
</dbReference>
<evidence type="ECO:0000259" key="4">
    <source>
        <dbReference type="SMART" id="SM00635"/>
    </source>
</evidence>
<sequence precursor="true">MYKMKKQLAVLMSAAMLTGTLGMSAPYSVTAEASGVQKEIYISPAGDDAAGDGSQEKPYASLERARSEVQKINSDMTGDIYVYLDSGEYYMDETVEFGPEDSGTNGHQIVYTSKDGVARAKLIGGKPVDNSDWELVQREGATDADLPAEAEGLVYKTNVGTDRSFNTLYVNDSRATQARYPNLDQYEGFTAAMTPYLFTAGGGVHDLQWKAGDLPQTVTDGLSNAEARGNLDASVYMWDGGYWDWMTDTIPLKGINTAQRRLHYKDEEIDLDGSARYRPKYTTGTNARYFLQGNLALLDQEGEYYYNKTTGDLYYYPSGNIEDQQVIIPLVKEVIRAEGEDRNSKVSNLTFRGIEMKDTESTDWYAYGWNAKDTGAALGFWPNESKGSTQPSYCEQREQNDFRYGVMTLKNTDGIRIEACHLTNSGMFGIAMYDANTNALVENCLIDYTGHGGISMDGGYPGLAGDENGDGYSRDNMVKNVLIHDIGELIGQASGLTVQQVSHSTFSNIEVYNSPRRGIFTTGGTSREKNGADKNYDAMKHLYTHSNRYEYCYIHDCQQDGGDDGAFFGCMLFHGNEDGKGKPNIINQMVIDSTGANPTMRDLSPNNMNLDMGCSGFELHNVKSVNPMNFNIEVNTILQYKDDILFDNVNIDYGTLVNHLDEFDDSKMEYDKIGLTEGFPIEYMEEKESSQKPEDIYFEDDFEKGIQKRKWTFRNAKPEITTEWMSEDPFVGKQGLIVNQDSVLSRTFQDLLNKTVTVKMFDRQSGNMAGYDSGVQNSGNALSYVSTGTKDQMFGLGIEWGKWDCYYMNINGEKIPTNVPRLFGWHELKFDYSTPGTLQMYIDGRLVKEVNSRGFDTLEIGCDAGKGTVYYDEAMIYGGVEAPPAGEVPLPKPPAEPEDRVLYEEDFESYEMTADEAGNKSHREDALQYSDIANEELENQNASETETEVRVRDKTETEVSETEVLETEVPETEVPVTEVLETEVPETESPETIEQVSEPQANEQEMEIQKTAASSMNAEDILPDWKGVGGGKMVKELIREDDNQYLRINSQDNTFYYTGGSDWKNYVLEARVRLNRWTGEGPLGGAYDVFSAGVRFEEDSNSKSNPRRYTLKMEKSGKLKFYMRSSGDKDFFAKTPEEAGLEPLNPPFAGRWYDLKIVADGDKISSYLDGNLVGTVVDGTLQSGGIGFNCLGGEYDIDDMKVTKVQTPEPSVEPDSGTYEQPVEVKITPASKKDQIFYTLDGSDPKDPEHGIYYDESFVLPENDNPVTLKCVAIAGDSLYSEVVEKTYVVKTHKPEITGLEEVQADTVQGIIPKLPQTVKASYNNGTTAMVSARWEPITDKQVAVPGNFTVLGSVDGTALKAKAIVTVLPKKQEPKPEPKPEVKVNKVTLNETKKTLLKGKSFTLKAAVLPADAANKNVVWSTSNAKAATVDQNGKVTAKGYGTATIKVQAADGSGKYASCEVTVGYKINYHLNKGTNSRRNPQTCYKSKVTLKAPSRKGYSFKGWYSDKKYKKKITSIPSSTRKNVEVYAKWEKIKIAKASISKAQSKKAGSMAVNLKKVKNADGYEIVYGNNSRMTKGRKVLETKRTGKTIQKLKKGRTYYVKVRGFKKDSAGKKVYGAYSKTEKVKIKK</sequence>
<name>A0A4U8Q1I4_9FIRM</name>
<dbReference type="Gene3D" id="2.160.20.10">
    <property type="entry name" value="Single-stranded right-handed beta-helix, Pectin lyase-like"/>
    <property type="match status" value="2"/>
</dbReference>
<accession>A0A4U8Q1I4</accession>
<dbReference type="Pfam" id="PF07532">
    <property type="entry name" value="Big_4"/>
    <property type="match status" value="1"/>
</dbReference>
<dbReference type="Gene3D" id="2.60.120.560">
    <property type="entry name" value="Exo-inulinase, domain 1"/>
    <property type="match status" value="1"/>
</dbReference>
<proteinExistence type="predicted"/>
<reference evidence="5 6" key="1">
    <citation type="journal article" date="2019" name="Anaerobe">
        <title>Detection of Robinsoniella peoriensis in multiple bone samples of a trauma patient.</title>
        <authorList>
            <person name="Schrottner P."/>
            <person name="Hartwich K."/>
            <person name="Bunk B."/>
            <person name="Schober I."/>
            <person name="Helbig S."/>
            <person name="Rudolph W.W."/>
            <person name="Gunzer F."/>
        </authorList>
    </citation>
    <scope>NUCLEOTIDE SEQUENCE [LARGE SCALE GENOMIC DNA]</scope>
    <source>
        <strain evidence="5 6">DSM 106044</strain>
    </source>
</reference>
<evidence type="ECO:0000256" key="3">
    <source>
        <dbReference type="SAM" id="SignalP"/>
    </source>
</evidence>
<keyword evidence="3" id="KW-0732">Signal</keyword>
<evidence type="ECO:0000256" key="1">
    <source>
        <dbReference type="ARBA" id="ARBA00004196"/>
    </source>
</evidence>
<comment type="subcellular location">
    <subcellularLocation>
        <location evidence="1">Cell envelope</location>
    </subcellularLocation>
</comment>
<dbReference type="Gene3D" id="2.60.40.10">
    <property type="entry name" value="Immunoglobulins"/>
    <property type="match status" value="1"/>
</dbReference>
<dbReference type="Pfam" id="PF06439">
    <property type="entry name" value="3keto-disac_hyd"/>
    <property type="match status" value="1"/>
</dbReference>
<dbReference type="Gene3D" id="2.60.40.4270">
    <property type="entry name" value="Listeria-Bacteroides repeat domain"/>
    <property type="match status" value="1"/>
</dbReference>
<feature type="domain" description="BIG2" evidence="4">
    <location>
        <begin position="1384"/>
        <end position="1462"/>
    </location>
</feature>
<dbReference type="SUPFAM" id="SSF49899">
    <property type="entry name" value="Concanavalin A-like lectins/glucanases"/>
    <property type="match status" value="1"/>
</dbReference>
<dbReference type="InterPro" id="IPR008964">
    <property type="entry name" value="Invasin/intimin_cell_adhesion"/>
</dbReference>
<dbReference type="STRING" id="180332.GCA_000797495_00078"/>
<dbReference type="SUPFAM" id="SSF49373">
    <property type="entry name" value="Invasin/intimin cell-adhesion fragments"/>
    <property type="match status" value="1"/>
</dbReference>
<gene>
    <name evidence="5" type="primary">cgkA_10</name>
    <name evidence="5" type="ORF">DSM106044_04681</name>
</gene>
<dbReference type="PANTHER" id="PTHR36453:SF1">
    <property type="entry name" value="RIGHT HANDED BETA HELIX DOMAIN-CONTAINING PROTEIN"/>
    <property type="match status" value="1"/>
</dbReference>
<dbReference type="InterPro" id="IPR013320">
    <property type="entry name" value="ConA-like_dom_sf"/>
</dbReference>